<dbReference type="AlphaFoldDB" id="A0A7K8QST4"/>
<feature type="domain" description="DRBM" evidence="16">
    <location>
        <begin position="95"/>
        <end position="181"/>
    </location>
</feature>
<dbReference type="PROSITE" id="PS50137">
    <property type="entry name" value="DS_RBD"/>
    <property type="match status" value="4"/>
</dbReference>
<dbReference type="GO" id="GO:0005886">
    <property type="term" value="C:plasma membrane"/>
    <property type="evidence" value="ECO:0007669"/>
    <property type="project" value="TreeGrafter"/>
</dbReference>
<dbReference type="InterPro" id="IPR044464">
    <property type="entry name" value="STAU2_DSRM_2"/>
</dbReference>
<dbReference type="Proteomes" id="UP000567624">
    <property type="component" value="Unassembled WGS sequence"/>
</dbReference>
<name>A0A7K8QST4_9PASS</name>
<evidence type="ECO:0000256" key="6">
    <source>
        <dbReference type="ARBA" id="ARBA00022553"/>
    </source>
</evidence>
<dbReference type="InterPro" id="IPR044476">
    <property type="entry name" value="STAU2_DSRM_1"/>
</dbReference>
<comment type="function">
    <text evidence="13">RNA-binding protein required for the microtubule-dependent transport of neuronal RNA from the cell body to the dendrite. As protein synthesis occurs within the dendrite, the localization of specific mRNAs to dendrites may be a prerequisite for neurite outgrowth and plasticity at sites distant from the cell body.</text>
</comment>
<feature type="compositionally biased region" description="Basic and acidic residues" evidence="15">
    <location>
        <begin position="194"/>
        <end position="205"/>
    </location>
</feature>
<reference evidence="17 18" key="1">
    <citation type="submission" date="2019-09" db="EMBL/GenBank/DDBJ databases">
        <title>Bird 10,000 Genomes (B10K) Project - Family phase.</title>
        <authorList>
            <person name="Zhang G."/>
        </authorList>
    </citation>
    <scope>NUCLEOTIDE SEQUENCE [LARGE SCALE GENOMIC DNA]</scope>
    <source>
        <strain evidence="17">B10K-CU-031-20</strain>
    </source>
</reference>
<evidence type="ECO:0000256" key="3">
    <source>
        <dbReference type="ARBA" id="ARBA00004604"/>
    </source>
</evidence>
<dbReference type="InterPro" id="IPR044473">
    <property type="entry name" value="STAU2_DSRM_3"/>
</dbReference>
<feature type="domain" description="DRBM" evidence="16">
    <location>
        <begin position="207"/>
        <end position="274"/>
    </location>
</feature>
<comment type="subcellular location">
    <subcellularLocation>
        <location evidence="2">Cytoplasm</location>
    </subcellularLocation>
    <subcellularLocation>
        <location evidence="1">Endoplasmic reticulum</location>
    </subcellularLocation>
    <subcellularLocation>
        <location evidence="3">Nucleus</location>
        <location evidence="3">Nucleolus</location>
    </subcellularLocation>
</comment>
<keyword evidence="9" id="KW-0256">Endoplasmic reticulum</keyword>
<evidence type="ECO:0000256" key="9">
    <source>
        <dbReference type="ARBA" id="ARBA00022824"/>
    </source>
</evidence>
<evidence type="ECO:0000256" key="2">
    <source>
        <dbReference type="ARBA" id="ARBA00004496"/>
    </source>
</evidence>
<dbReference type="GO" id="GO:0005874">
    <property type="term" value="C:microtubule"/>
    <property type="evidence" value="ECO:0007669"/>
    <property type="project" value="UniProtKB-KW"/>
</dbReference>
<keyword evidence="7" id="KW-0493">Microtubule</keyword>
<dbReference type="GO" id="GO:0007281">
    <property type="term" value="P:germ cell development"/>
    <property type="evidence" value="ECO:0007669"/>
    <property type="project" value="TreeGrafter"/>
</dbReference>
<evidence type="ECO:0000256" key="14">
    <source>
        <dbReference type="PROSITE-ProRule" id="PRU00266"/>
    </source>
</evidence>
<keyword evidence="18" id="KW-1185">Reference proteome</keyword>
<dbReference type="FunFam" id="3.30.160.20:FF:000024">
    <property type="entry name" value="double-stranded RNA-binding protein Staufen homolog 1 isoform X1"/>
    <property type="match status" value="1"/>
</dbReference>
<dbReference type="Gene3D" id="6.10.250.1360">
    <property type="match status" value="1"/>
</dbReference>
<dbReference type="FunFam" id="3.30.160.20:FF:000013">
    <property type="entry name" value="double-stranded RNA-binding protein Staufen homolog 2 isoform X3"/>
    <property type="match status" value="1"/>
</dbReference>
<dbReference type="GO" id="GO:0003729">
    <property type="term" value="F:mRNA binding"/>
    <property type="evidence" value="ECO:0007669"/>
    <property type="project" value="TreeGrafter"/>
</dbReference>
<dbReference type="GO" id="GO:0098964">
    <property type="term" value="P:anterograde dendritic transport of messenger ribonucleoprotein complex"/>
    <property type="evidence" value="ECO:0007669"/>
    <property type="project" value="TreeGrafter"/>
</dbReference>
<dbReference type="InterPro" id="IPR044474">
    <property type="entry name" value="STAU2_DSRM_4"/>
</dbReference>
<dbReference type="FunFam" id="3.30.160.20:FF:000007">
    <property type="entry name" value="Double-stranded RNA-binding protein Staufen homolog 1"/>
    <property type="match status" value="1"/>
</dbReference>
<accession>A0A7K8QST4</accession>
<keyword evidence="5" id="KW-0963">Cytoplasm</keyword>
<evidence type="ECO:0000256" key="7">
    <source>
        <dbReference type="ARBA" id="ARBA00022701"/>
    </source>
</evidence>
<feature type="non-terminal residue" evidence="17">
    <location>
        <position position="1"/>
    </location>
</feature>
<evidence type="ECO:0000256" key="12">
    <source>
        <dbReference type="ARBA" id="ARBA00024122"/>
    </source>
</evidence>
<dbReference type="EMBL" id="VWYW01000307">
    <property type="protein sequence ID" value="NXF08643.1"/>
    <property type="molecule type" value="Genomic_DNA"/>
</dbReference>
<organism evidence="17 18">
    <name type="scientific">Smithornis capensis</name>
    <dbReference type="NCBI Taxonomy" id="363769"/>
    <lineage>
        <taxon>Eukaryota</taxon>
        <taxon>Metazoa</taxon>
        <taxon>Chordata</taxon>
        <taxon>Craniata</taxon>
        <taxon>Vertebrata</taxon>
        <taxon>Euteleostomi</taxon>
        <taxon>Archelosauria</taxon>
        <taxon>Archosauria</taxon>
        <taxon>Dinosauria</taxon>
        <taxon>Saurischia</taxon>
        <taxon>Theropoda</taxon>
        <taxon>Coelurosauria</taxon>
        <taxon>Aves</taxon>
        <taxon>Neognathae</taxon>
        <taxon>Neoaves</taxon>
        <taxon>Telluraves</taxon>
        <taxon>Australaves</taxon>
        <taxon>Passeriformes</taxon>
        <taxon>Eurylaimidae</taxon>
        <taxon>Smithornis</taxon>
    </lineage>
</organism>
<gene>
    <name evidence="17" type="primary">Stau2</name>
    <name evidence="17" type="ORF">SMICAP_R11361</name>
</gene>
<evidence type="ECO:0000256" key="1">
    <source>
        <dbReference type="ARBA" id="ARBA00004240"/>
    </source>
</evidence>
<dbReference type="GO" id="GO:0005730">
    <property type="term" value="C:nucleolus"/>
    <property type="evidence" value="ECO:0007669"/>
    <property type="project" value="UniProtKB-SubCell"/>
</dbReference>
<evidence type="ECO:0000256" key="10">
    <source>
        <dbReference type="ARBA" id="ARBA00022884"/>
    </source>
</evidence>
<protein>
    <recommendedName>
        <fullName evidence="12">Double-stranded RNA-binding protein Staufen homolog 2</fullName>
    </recommendedName>
</protein>
<dbReference type="Pfam" id="PF16482">
    <property type="entry name" value="Staufen_C"/>
    <property type="match status" value="1"/>
</dbReference>
<dbReference type="InterPro" id="IPR051740">
    <property type="entry name" value="DRBM-containing_protein"/>
</dbReference>
<evidence type="ECO:0000256" key="13">
    <source>
        <dbReference type="ARBA" id="ARBA00060168"/>
    </source>
</evidence>
<evidence type="ECO:0000259" key="16">
    <source>
        <dbReference type="PROSITE" id="PS50137"/>
    </source>
</evidence>
<feature type="region of interest" description="Disordered" evidence="15">
    <location>
        <begin position="67"/>
        <end position="94"/>
    </location>
</feature>
<dbReference type="GO" id="GO:0005783">
    <property type="term" value="C:endoplasmic reticulum"/>
    <property type="evidence" value="ECO:0007669"/>
    <property type="project" value="UniProtKB-SubCell"/>
</dbReference>
<dbReference type="GO" id="GO:0043025">
    <property type="term" value="C:neuronal cell body"/>
    <property type="evidence" value="ECO:0007669"/>
    <property type="project" value="TreeGrafter"/>
</dbReference>
<evidence type="ECO:0000256" key="4">
    <source>
        <dbReference type="ARBA" id="ARBA00022448"/>
    </source>
</evidence>
<keyword evidence="6" id="KW-0597">Phosphoprotein</keyword>
<evidence type="ECO:0000256" key="8">
    <source>
        <dbReference type="ARBA" id="ARBA00022737"/>
    </source>
</evidence>
<dbReference type="CDD" id="cd19886">
    <property type="entry name" value="DSRM_STAU2_rpt4"/>
    <property type="match status" value="1"/>
</dbReference>
<dbReference type="GO" id="GO:0003725">
    <property type="term" value="F:double-stranded RNA binding"/>
    <property type="evidence" value="ECO:0007669"/>
    <property type="project" value="TreeGrafter"/>
</dbReference>
<keyword evidence="4" id="KW-0813">Transport</keyword>
<dbReference type="GO" id="GO:0032839">
    <property type="term" value="C:dendrite cytoplasm"/>
    <property type="evidence" value="ECO:0007669"/>
    <property type="project" value="GOC"/>
</dbReference>
<dbReference type="GO" id="GO:0010494">
    <property type="term" value="C:cytoplasmic stress granule"/>
    <property type="evidence" value="ECO:0007669"/>
    <property type="project" value="TreeGrafter"/>
</dbReference>
<dbReference type="Gene3D" id="3.30.160.20">
    <property type="match status" value="4"/>
</dbReference>
<dbReference type="PANTHER" id="PTHR46054:SF1">
    <property type="entry name" value="DOUBLE-STRANDED RNA-BINDING PROTEIN STAUFEN HOMOLOG 2"/>
    <property type="match status" value="1"/>
</dbReference>
<dbReference type="SUPFAM" id="SSF54768">
    <property type="entry name" value="dsRNA-binding domain-like"/>
    <property type="match status" value="4"/>
</dbReference>
<feature type="region of interest" description="Disordered" evidence="15">
    <location>
        <begin position="179"/>
        <end position="205"/>
    </location>
</feature>
<keyword evidence="10 14" id="KW-0694">RNA-binding</keyword>
<dbReference type="GO" id="GO:0035418">
    <property type="term" value="P:protein localization to synapse"/>
    <property type="evidence" value="ECO:0007669"/>
    <property type="project" value="TreeGrafter"/>
</dbReference>
<comment type="caution">
    <text evidence="17">The sequence shown here is derived from an EMBL/GenBank/DDBJ whole genome shotgun (WGS) entry which is preliminary data.</text>
</comment>
<dbReference type="InterPro" id="IPR032478">
    <property type="entry name" value="Staufen_C"/>
</dbReference>
<evidence type="ECO:0000256" key="11">
    <source>
        <dbReference type="ARBA" id="ARBA00023242"/>
    </source>
</evidence>
<feature type="non-terminal residue" evidence="17">
    <location>
        <position position="570"/>
    </location>
</feature>
<dbReference type="CDD" id="cd19882">
    <property type="entry name" value="DSRM_STAU2_rpt2"/>
    <property type="match status" value="1"/>
</dbReference>
<dbReference type="Pfam" id="PF00035">
    <property type="entry name" value="dsrm"/>
    <property type="match status" value="4"/>
</dbReference>
<evidence type="ECO:0000256" key="15">
    <source>
        <dbReference type="SAM" id="MobiDB-lite"/>
    </source>
</evidence>
<evidence type="ECO:0000313" key="18">
    <source>
        <dbReference type="Proteomes" id="UP000567624"/>
    </source>
</evidence>
<keyword evidence="11" id="KW-0539">Nucleus</keyword>
<dbReference type="CDD" id="cd19880">
    <property type="entry name" value="DSRM_STAU2_rpt1"/>
    <property type="match status" value="1"/>
</dbReference>
<feature type="compositionally biased region" description="Basic and acidic residues" evidence="15">
    <location>
        <begin position="535"/>
        <end position="551"/>
    </location>
</feature>
<evidence type="ECO:0000256" key="5">
    <source>
        <dbReference type="ARBA" id="ARBA00022490"/>
    </source>
</evidence>
<keyword evidence="8" id="KW-0677">Repeat</keyword>
<feature type="domain" description="DRBM" evidence="16">
    <location>
        <begin position="8"/>
        <end position="75"/>
    </location>
</feature>
<feature type="domain" description="DRBM" evidence="16">
    <location>
        <begin position="307"/>
        <end position="375"/>
    </location>
</feature>
<sequence length="570" mass="62753">MANPKEKTPMCLVNELARFNRVQPQYKLLNERGPAHSKMFTVQLTLGEQTWEAEGSSIKKAQHAAASKALNETTLPKPTPRPPKNNVNNNPGSITPTVELNGLAMKRGEPAIYRPLDPKPIPNYRANYNFRGMYNQRYHCPVPKIFYVQLTVGNSEFFGEGKTRQAARHNAAMKALQALQNEPIPEKLPQNGETGKESEEDKDANKSEISVVFEIALKRNIPVSFEVIKESGPPHMKSFVTRVTVGEFTAEGEGNSKKLSKKRAAMAVLQELKKLPPLPVIEKPKLYFKKRPKTILKTGPEYGQGMNPISRLAQIQQAKKEKEPEYVLLSERGMPRRREFVMQVKVGNDITTGTGPNKKIAKRNAAEAMLLQLGYKASTPLQDQPEKLGESKSWNGQNVGFPEPTSNTPKGILHLSPDVYQEMEASRNKSAPGTTVSYLSSKEMSQTSSSFFSISPTTNSTATIARELLMNGTSPTAEAIGLKGISPASPCSTVQPSKQLEYLARIQGFQAALSALKQFSEQGLDPVEGAMKVENGSHEKQVKHLGEKADNKQTNSGTIAQDCKDSKAVV</sequence>
<proteinExistence type="predicted"/>
<evidence type="ECO:0000313" key="17">
    <source>
        <dbReference type="EMBL" id="NXF08643.1"/>
    </source>
</evidence>
<dbReference type="FunFam" id="3.30.160.20:FF:000057">
    <property type="entry name" value="Double-stranded RNA-binding protein Staufen homolog 2"/>
    <property type="match status" value="1"/>
</dbReference>
<feature type="region of interest" description="Disordered" evidence="15">
    <location>
        <begin position="532"/>
        <end position="570"/>
    </location>
</feature>
<dbReference type="SMART" id="SM00358">
    <property type="entry name" value="DSRM"/>
    <property type="match status" value="4"/>
</dbReference>
<dbReference type="CDD" id="cd19884">
    <property type="entry name" value="DSRM_STAU2_rpt3"/>
    <property type="match status" value="1"/>
</dbReference>
<dbReference type="GO" id="GO:0008298">
    <property type="term" value="P:intracellular mRNA localization"/>
    <property type="evidence" value="ECO:0007669"/>
    <property type="project" value="TreeGrafter"/>
</dbReference>
<dbReference type="PANTHER" id="PTHR46054">
    <property type="entry name" value="MATERNAL EFFECT PROTEIN STAUFEN"/>
    <property type="match status" value="1"/>
</dbReference>
<dbReference type="InterPro" id="IPR014720">
    <property type="entry name" value="dsRBD_dom"/>
</dbReference>